<dbReference type="EMBL" id="DQAY01000069">
    <property type="protein sequence ID" value="HCO23764.1"/>
    <property type="molecule type" value="Genomic_DNA"/>
</dbReference>
<dbReference type="AlphaFoldDB" id="A0A3D3R4H6"/>
<evidence type="ECO:0000313" key="3">
    <source>
        <dbReference type="Proteomes" id="UP000263642"/>
    </source>
</evidence>
<sequence length="213" mass="23839">MPDDRIGHMNMVLEPLSVTEVSEQTLKEAKSVTETHSISFSRCRQQSGLTRKKRKSVSGRTWNSVLNKVRVAANSEQFSENESKEITTPIVDSRSFDRRASPRHTSDAIVLALNKDDHRPANSGFHPGQKGYAINVSQNGISFASRSAFQLRDELQLTVEDQALNFTLNVAATVVRSTSLDQEFWRIDCKLQSPLSNEQVAHLKEYAPSCYVG</sequence>
<dbReference type="InterPro" id="IPR009875">
    <property type="entry name" value="PilZ_domain"/>
</dbReference>
<protein>
    <recommendedName>
        <fullName evidence="1">PilZ domain-containing protein</fullName>
    </recommendedName>
</protein>
<dbReference type="Pfam" id="PF07238">
    <property type="entry name" value="PilZ"/>
    <property type="match status" value="1"/>
</dbReference>
<evidence type="ECO:0000313" key="2">
    <source>
        <dbReference type="EMBL" id="HCO23764.1"/>
    </source>
</evidence>
<organism evidence="2 3">
    <name type="scientific">Gimesia maris</name>
    <dbReference type="NCBI Taxonomy" id="122"/>
    <lineage>
        <taxon>Bacteria</taxon>
        <taxon>Pseudomonadati</taxon>
        <taxon>Planctomycetota</taxon>
        <taxon>Planctomycetia</taxon>
        <taxon>Planctomycetales</taxon>
        <taxon>Planctomycetaceae</taxon>
        <taxon>Gimesia</taxon>
    </lineage>
</organism>
<gene>
    <name evidence="2" type="ORF">DIT97_12180</name>
</gene>
<proteinExistence type="predicted"/>
<dbReference type="GO" id="GO:0035438">
    <property type="term" value="F:cyclic-di-GMP binding"/>
    <property type="evidence" value="ECO:0007669"/>
    <property type="project" value="InterPro"/>
</dbReference>
<name>A0A3D3R4H6_9PLAN</name>
<feature type="domain" description="PilZ" evidence="1">
    <location>
        <begin position="97"/>
        <end position="206"/>
    </location>
</feature>
<accession>A0A3D3R4H6</accession>
<evidence type="ECO:0000259" key="1">
    <source>
        <dbReference type="Pfam" id="PF07238"/>
    </source>
</evidence>
<dbReference type="Proteomes" id="UP000263642">
    <property type="component" value="Unassembled WGS sequence"/>
</dbReference>
<comment type="caution">
    <text evidence="2">The sequence shown here is derived from an EMBL/GenBank/DDBJ whole genome shotgun (WGS) entry which is preliminary data.</text>
</comment>
<reference evidence="2 3" key="1">
    <citation type="journal article" date="2018" name="Nat. Biotechnol.">
        <title>A standardized bacterial taxonomy based on genome phylogeny substantially revises the tree of life.</title>
        <authorList>
            <person name="Parks D.H."/>
            <person name="Chuvochina M."/>
            <person name="Waite D.W."/>
            <person name="Rinke C."/>
            <person name="Skarshewski A."/>
            <person name="Chaumeil P.A."/>
            <person name="Hugenholtz P."/>
        </authorList>
    </citation>
    <scope>NUCLEOTIDE SEQUENCE [LARGE SCALE GENOMIC DNA]</scope>
    <source>
        <strain evidence="2">UBA9375</strain>
    </source>
</reference>